<dbReference type="PANTHER" id="PTHR13767:SF2">
    <property type="entry name" value="PSEUDOURIDYLATE SYNTHASE TRUB1"/>
    <property type="match status" value="1"/>
</dbReference>
<accession>A0A382FBW1</accession>
<sequence>MAQSINGIINVNKPPGITSMDVIRRIRRASGVRRVGHSGTLDPLASGVMVVALGVAARLLEYVTEFNKSYAAKIELGKSTDTYDGEGEILSSELKVMVSDSDVRSAIQTFKGTQSQIPPMHSAIKVNGIKLYDLARKGITIDRAPRLVNLYDAYISDFKSPELDLQITCSKGFYVRTFANDLGIQLGCGAYLKELVRTSVGKFNIEDSLSLDFIETNLQKNKSRILLQKLETVLDPIPKLRLDFDETKKVQNGISIPAVGNHTAATDSHIAMALTEKEKLIAVMRLNEEELIWKPEKVFHDQMQKIN</sequence>
<dbReference type="Pfam" id="PF01509">
    <property type="entry name" value="TruB_N"/>
    <property type="match status" value="1"/>
</dbReference>
<dbReference type="InterPro" id="IPR014780">
    <property type="entry name" value="tRNA_psdUridine_synth_TruB"/>
</dbReference>
<evidence type="ECO:0000256" key="3">
    <source>
        <dbReference type="ARBA" id="ARBA00023235"/>
    </source>
</evidence>
<protein>
    <recommendedName>
        <fullName evidence="1">tRNA pseudouridine(55) synthase</fullName>
        <ecNumber evidence="1">5.4.99.25</ecNumber>
    </recommendedName>
</protein>
<dbReference type="NCBIfam" id="TIGR00431">
    <property type="entry name" value="TruB"/>
    <property type="match status" value="1"/>
</dbReference>
<dbReference type="InterPro" id="IPR032819">
    <property type="entry name" value="TruB_C"/>
</dbReference>
<dbReference type="AlphaFoldDB" id="A0A382FBW1"/>
<dbReference type="GO" id="GO:0003723">
    <property type="term" value="F:RNA binding"/>
    <property type="evidence" value="ECO:0007669"/>
    <property type="project" value="InterPro"/>
</dbReference>
<evidence type="ECO:0000259" key="5">
    <source>
        <dbReference type="Pfam" id="PF16198"/>
    </source>
</evidence>
<keyword evidence="3" id="KW-0413">Isomerase</keyword>
<name>A0A382FBW1_9ZZZZ</name>
<organism evidence="6">
    <name type="scientific">marine metagenome</name>
    <dbReference type="NCBI Taxonomy" id="408172"/>
    <lineage>
        <taxon>unclassified sequences</taxon>
        <taxon>metagenomes</taxon>
        <taxon>ecological metagenomes</taxon>
    </lineage>
</organism>
<evidence type="ECO:0000313" key="6">
    <source>
        <dbReference type="EMBL" id="SVB60598.1"/>
    </source>
</evidence>
<evidence type="ECO:0000259" key="4">
    <source>
        <dbReference type="Pfam" id="PF01509"/>
    </source>
</evidence>
<dbReference type="SUPFAM" id="SSF55120">
    <property type="entry name" value="Pseudouridine synthase"/>
    <property type="match status" value="1"/>
</dbReference>
<dbReference type="EMBL" id="UINC01049166">
    <property type="protein sequence ID" value="SVB60598.1"/>
    <property type="molecule type" value="Genomic_DNA"/>
</dbReference>
<dbReference type="GO" id="GO:1990481">
    <property type="term" value="P:mRNA pseudouridine synthesis"/>
    <property type="evidence" value="ECO:0007669"/>
    <property type="project" value="TreeGrafter"/>
</dbReference>
<evidence type="ECO:0000256" key="1">
    <source>
        <dbReference type="ARBA" id="ARBA00012787"/>
    </source>
</evidence>
<dbReference type="CDD" id="cd02573">
    <property type="entry name" value="PseudoU_synth_EcTruB"/>
    <property type="match status" value="1"/>
</dbReference>
<dbReference type="HAMAP" id="MF_01080">
    <property type="entry name" value="TruB_bact"/>
    <property type="match status" value="1"/>
</dbReference>
<feature type="domain" description="Pseudouridine synthase II N-terminal" evidence="4">
    <location>
        <begin position="27"/>
        <end position="175"/>
    </location>
</feature>
<proteinExistence type="inferred from homology"/>
<keyword evidence="2" id="KW-0819">tRNA processing</keyword>
<dbReference type="GO" id="GO:0160148">
    <property type="term" value="F:tRNA pseudouridine(55) synthase activity"/>
    <property type="evidence" value="ECO:0007669"/>
    <property type="project" value="UniProtKB-EC"/>
</dbReference>
<dbReference type="InterPro" id="IPR020103">
    <property type="entry name" value="PsdUridine_synth_cat_dom_sf"/>
</dbReference>
<dbReference type="Gene3D" id="3.30.2350.10">
    <property type="entry name" value="Pseudouridine synthase"/>
    <property type="match status" value="1"/>
</dbReference>
<evidence type="ECO:0000256" key="2">
    <source>
        <dbReference type="ARBA" id="ARBA00022694"/>
    </source>
</evidence>
<reference evidence="6" key="1">
    <citation type="submission" date="2018-05" db="EMBL/GenBank/DDBJ databases">
        <authorList>
            <person name="Lanie J.A."/>
            <person name="Ng W.-L."/>
            <person name="Kazmierczak K.M."/>
            <person name="Andrzejewski T.M."/>
            <person name="Davidsen T.M."/>
            <person name="Wayne K.J."/>
            <person name="Tettelin H."/>
            <person name="Glass J.I."/>
            <person name="Rusch D."/>
            <person name="Podicherti R."/>
            <person name="Tsui H.-C.T."/>
            <person name="Winkler M.E."/>
        </authorList>
    </citation>
    <scope>NUCLEOTIDE SEQUENCE</scope>
</reference>
<dbReference type="InterPro" id="IPR002501">
    <property type="entry name" value="PsdUridine_synth_N"/>
</dbReference>
<dbReference type="Pfam" id="PF16198">
    <property type="entry name" value="TruB_C_2"/>
    <property type="match status" value="1"/>
</dbReference>
<dbReference type="EC" id="5.4.99.25" evidence="1"/>
<dbReference type="PANTHER" id="PTHR13767">
    <property type="entry name" value="TRNA-PSEUDOURIDINE SYNTHASE"/>
    <property type="match status" value="1"/>
</dbReference>
<dbReference type="GO" id="GO:0006400">
    <property type="term" value="P:tRNA modification"/>
    <property type="evidence" value="ECO:0007669"/>
    <property type="project" value="TreeGrafter"/>
</dbReference>
<gene>
    <name evidence="6" type="ORF">METZ01_LOCUS213452</name>
</gene>
<feature type="domain" description="tRNA pseudouridylate synthase B C-terminal" evidence="5">
    <location>
        <begin position="176"/>
        <end position="237"/>
    </location>
</feature>